<protein>
    <recommendedName>
        <fullName evidence="3">Transposase</fullName>
    </recommendedName>
</protein>
<dbReference type="PANTHER" id="PTHR33053">
    <property type="entry name" value="PROTEIN, PUTATIVE-RELATED"/>
    <property type="match status" value="1"/>
</dbReference>
<name>A0A8S9YJC1_9TREM</name>
<gene>
    <name evidence="1" type="ORF">EG68_12212</name>
</gene>
<dbReference type="Proteomes" id="UP000822476">
    <property type="component" value="Unassembled WGS sequence"/>
</dbReference>
<reference evidence="1" key="1">
    <citation type="submission" date="2019-07" db="EMBL/GenBank/DDBJ databases">
        <title>Annotation for the trematode Paragonimus miyazaki's.</title>
        <authorList>
            <person name="Choi Y.-J."/>
        </authorList>
    </citation>
    <scope>NUCLEOTIDE SEQUENCE</scope>
    <source>
        <strain evidence="1">Japan</strain>
    </source>
</reference>
<sequence length="309" mass="34296">MSRNELYRRKRKKLMAVRCPCGTGNIQDHRRGCTTATAVSPTPRDIVEIRPVCSLASPASELTFGGGHPEDLVCLQAADVDADVGEMQPSASSSISEELRYTQKPVVGGGYIHLGLETALWTLLRRELAGMGELQLLIEGLSPSKRSAMHLWPVLGRCLSFTAKPPFVVGIYCRTRKPRNVNAFLRDTIDELMELPPNGIVIDGDKRIDVRLSCIICDTPVRALVKQTVSHTGYKCYDKCVQARSLIGRKLVFSSPAAASRYDRDLWDRIFANHLIVCSPFLDIDCDMVHDFPLDYMQTVCVGVVKDSQ</sequence>
<evidence type="ECO:0000313" key="2">
    <source>
        <dbReference type="Proteomes" id="UP000822476"/>
    </source>
</evidence>
<proteinExistence type="predicted"/>
<keyword evidence="2" id="KW-1185">Reference proteome</keyword>
<dbReference type="OrthoDB" id="7700589at2759"/>
<evidence type="ECO:0008006" key="3">
    <source>
        <dbReference type="Google" id="ProtNLM"/>
    </source>
</evidence>
<dbReference type="AlphaFoldDB" id="A0A8S9YJC1"/>
<comment type="caution">
    <text evidence="1">The sequence shown here is derived from an EMBL/GenBank/DDBJ whole genome shotgun (WGS) entry which is preliminary data.</text>
</comment>
<organism evidence="1 2">
    <name type="scientific">Paragonimus skrjabini miyazakii</name>
    <dbReference type="NCBI Taxonomy" id="59628"/>
    <lineage>
        <taxon>Eukaryota</taxon>
        <taxon>Metazoa</taxon>
        <taxon>Spiralia</taxon>
        <taxon>Lophotrochozoa</taxon>
        <taxon>Platyhelminthes</taxon>
        <taxon>Trematoda</taxon>
        <taxon>Digenea</taxon>
        <taxon>Plagiorchiida</taxon>
        <taxon>Troglotremata</taxon>
        <taxon>Troglotrematidae</taxon>
        <taxon>Paragonimus</taxon>
    </lineage>
</organism>
<evidence type="ECO:0000313" key="1">
    <source>
        <dbReference type="EMBL" id="KAF7233955.1"/>
    </source>
</evidence>
<dbReference type="PANTHER" id="PTHR33053:SF9">
    <property type="entry name" value="AGAP000105-PA"/>
    <property type="match status" value="1"/>
</dbReference>
<dbReference type="EMBL" id="JTDE01014977">
    <property type="protein sequence ID" value="KAF7233955.1"/>
    <property type="molecule type" value="Genomic_DNA"/>
</dbReference>
<accession>A0A8S9YJC1</accession>